<gene>
    <name evidence="2" type="ORF">AB1471_12515</name>
</gene>
<dbReference type="RefSeq" id="WP_367780103.1">
    <property type="nucleotide sequence ID" value="NZ_JBFMIA010000012.1"/>
</dbReference>
<keyword evidence="3" id="KW-1185">Reference proteome</keyword>
<feature type="domain" description="DUF1659" evidence="1">
    <location>
        <begin position="4"/>
        <end position="71"/>
    </location>
</feature>
<organism evidence="2 3">
    <name type="scientific">Jeotgalibacillus marinus</name>
    <dbReference type="NCBI Taxonomy" id="86667"/>
    <lineage>
        <taxon>Bacteria</taxon>
        <taxon>Bacillati</taxon>
        <taxon>Bacillota</taxon>
        <taxon>Bacilli</taxon>
        <taxon>Bacillales</taxon>
        <taxon>Caryophanaceae</taxon>
        <taxon>Jeotgalibacillus</taxon>
    </lineage>
</organism>
<evidence type="ECO:0000313" key="2">
    <source>
        <dbReference type="EMBL" id="MEW9502612.1"/>
    </source>
</evidence>
<protein>
    <submittedName>
        <fullName evidence="2">DUF1659 domain-containing protein</fullName>
    </submittedName>
</protein>
<evidence type="ECO:0000313" key="3">
    <source>
        <dbReference type="Proteomes" id="UP001556040"/>
    </source>
</evidence>
<dbReference type="EMBL" id="JBFMIA010000012">
    <property type="protein sequence ID" value="MEW9502612.1"/>
    <property type="molecule type" value="Genomic_DNA"/>
</dbReference>
<dbReference type="Proteomes" id="UP001556040">
    <property type="component" value="Unassembled WGS sequence"/>
</dbReference>
<dbReference type="Pfam" id="PF07872">
    <property type="entry name" value="DUF1659"/>
    <property type="match status" value="1"/>
</dbReference>
<accession>A0ABV3Q5J5</accession>
<reference evidence="2 3" key="1">
    <citation type="journal article" date="1979" name="Int. J. Syst. Evol. Microbiol.">
        <title>Bacillus globisporus subsp. marinus subsp. nov.</title>
        <authorList>
            <person name="Liu H."/>
        </authorList>
    </citation>
    <scope>NUCLEOTIDE SEQUENCE [LARGE SCALE GENOMIC DNA]</scope>
    <source>
        <strain evidence="2 3">DSM 1297</strain>
    </source>
</reference>
<sequence length="72" mass="7907">MAQKYVNDVKLRLVFEAGTGADGMPMLKKKTLSRIGVAVTPDQLYNTALAYSSLSSYPLLEIERLETAGIEE</sequence>
<name>A0ABV3Q5J5_9BACL</name>
<evidence type="ECO:0000259" key="1">
    <source>
        <dbReference type="Pfam" id="PF07872"/>
    </source>
</evidence>
<dbReference type="InterPro" id="IPR012454">
    <property type="entry name" value="DUF1659"/>
</dbReference>
<proteinExistence type="predicted"/>
<comment type="caution">
    <text evidence="2">The sequence shown here is derived from an EMBL/GenBank/DDBJ whole genome shotgun (WGS) entry which is preliminary data.</text>
</comment>